<evidence type="ECO:0000313" key="5">
    <source>
        <dbReference type="Proteomes" id="UP001501476"/>
    </source>
</evidence>
<sequence length="286" mass="31866">MANILAVGIATIDIINRVNGYPHEDDEIRAISQSIRRGGNATNTLVVLSQLGHQCAWSGVLIDESDAAIVKHDLDVHQISYRFCKQLSTGKLPTSYITVSKSTGSRTIVHYRDCPELDFHFFSQQDLAGFDWIHFEGRNVDELDKMLRWLKTHYPHLPCSLEIEKPREGIEKLFPLADVLLFSKPYVLSQGYDSAELFLQSLSLPSLMTCTWGETGAWLKNHDVLIFSPAFPPNDVIDTLAAGDTFNAGIISGMIKQLTDEETLSFACRLAGKKCGQEGLENLLPL</sequence>
<gene>
    <name evidence="4" type="ORF">GCM10008964_16750</name>
</gene>
<dbReference type="PANTHER" id="PTHR42774">
    <property type="entry name" value="PHOSPHOTRANSFERASE SYSTEM TRANSPORT PROTEIN"/>
    <property type="match status" value="1"/>
</dbReference>
<dbReference type="PROSITE" id="PS00584">
    <property type="entry name" value="PFKB_KINASES_2"/>
    <property type="match status" value="1"/>
</dbReference>
<keyword evidence="5" id="KW-1185">Reference proteome</keyword>
<comment type="caution">
    <text evidence="4">The sequence shown here is derived from an EMBL/GenBank/DDBJ whole genome shotgun (WGS) entry which is preliminary data.</text>
</comment>
<dbReference type="RefSeq" id="WP_343749659.1">
    <property type="nucleotide sequence ID" value="NZ_BAAADG010000005.1"/>
</dbReference>
<evidence type="ECO:0000313" key="4">
    <source>
        <dbReference type="EMBL" id="GAA0225815.1"/>
    </source>
</evidence>
<dbReference type="GO" id="GO:0016301">
    <property type="term" value="F:kinase activity"/>
    <property type="evidence" value="ECO:0007669"/>
    <property type="project" value="UniProtKB-KW"/>
</dbReference>
<dbReference type="InterPro" id="IPR052562">
    <property type="entry name" value="Ketohexokinase-related"/>
</dbReference>
<accession>A0ABN0TN43</accession>
<name>A0ABN0TN43_9GAMM</name>
<keyword evidence="2 4" id="KW-0418">Kinase</keyword>
<dbReference type="SUPFAM" id="SSF53613">
    <property type="entry name" value="Ribokinase-like"/>
    <property type="match status" value="1"/>
</dbReference>
<organism evidence="4 5">
    <name type="scientific">Methylophaga marina</name>
    <dbReference type="NCBI Taxonomy" id="45495"/>
    <lineage>
        <taxon>Bacteria</taxon>
        <taxon>Pseudomonadati</taxon>
        <taxon>Pseudomonadota</taxon>
        <taxon>Gammaproteobacteria</taxon>
        <taxon>Thiotrichales</taxon>
        <taxon>Piscirickettsiaceae</taxon>
        <taxon>Methylophaga</taxon>
    </lineage>
</organism>
<protein>
    <submittedName>
        <fullName evidence="4">Sugar kinase</fullName>
    </submittedName>
</protein>
<proteinExistence type="predicted"/>
<keyword evidence="1" id="KW-0808">Transferase</keyword>
<dbReference type="InterPro" id="IPR029056">
    <property type="entry name" value="Ribokinase-like"/>
</dbReference>
<dbReference type="PANTHER" id="PTHR42774:SF3">
    <property type="entry name" value="KETOHEXOKINASE"/>
    <property type="match status" value="1"/>
</dbReference>
<evidence type="ECO:0000256" key="1">
    <source>
        <dbReference type="ARBA" id="ARBA00022679"/>
    </source>
</evidence>
<dbReference type="InterPro" id="IPR002173">
    <property type="entry name" value="Carboh/pur_kinase_PfkB_CS"/>
</dbReference>
<dbReference type="InterPro" id="IPR011611">
    <property type="entry name" value="PfkB_dom"/>
</dbReference>
<feature type="domain" description="Carbohydrate kinase PfkB" evidence="3">
    <location>
        <begin position="1"/>
        <end position="283"/>
    </location>
</feature>
<dbReference type="Gene3D" id="3.40.1190.20">
    <property type="match status" value="1"/>
</dbReference>
<reference evidence="4 5" key="1">
    <citation type="journal article" date="2019" name="Int. J. Syst. Evol. Microbiol.">
        <title>The Global Catalogue of Microorganisms (GCM) 10K type strain sequencing project: providing services to taxonomists for standard genome sequencing and annotation.</title>
        <authorList>
            <consortium name="The Broad Institute Genomics Platform"/>
            <consortium name="The Broad Institute Genome Sequencing Center for Infectious Disease"/>
            <person name="Wu L."/>
            <person name="Ma J."/>
        </authorList>
    </citation>
    <scope>NUCLEOTIDE SEQUENCE [LARGE SCALE GENOMIC DNA]</scope>
    <source>
        <strain evidence="4 5">JCM 6886</strain>
    </source>
</reference>
<dbReference type="EMBL" id="BAAADG010000005">
    <property type="protein sequence ID" value="GAA0225815.1"/>
    <property type="molecule type" value="Genomic_DNA"/>
</dbReference>
<dbReference type="Proteomes" id="UP001501476">
    <property type="component" value="Unassembled WGS sequence"/>
</dbReference>
<evidence type="ECO:0000256" key="2">
    <source>
        <dbReference type="ARBA" id="ARBA00022777"/>
    </source>
</evidence>
<evidence type="ECO:0000259" key="3">
    <source>
        <dbReference type="Pfam" id="PF00294"/>
    </source>
</evidence>
<dbReference type="Pfam" id="PF00294">
    <property type="entry name" value="PfkB"/>
    <property type="match status" value="1"/>
</dbReference>